<keyword evidence="1" id="KW-0812">Transmembrane</keyword>
<dbReference type="AlphaFoldDB" id="A0A5B7YGD3"/>
<dbReference type="OrthoDB" id="6328410at2"/>
<proteinExistence type="predicted"/>
<feature type="transmembrane region" description="Helical" evidence="1">
    <location>
        <begin position="212"/>
        <end position="233"/>
    </location>
</feature>
<feature type="transmembrane region" description="Helical" evidence="1">
    <location>
        <begin position="139"/>
        <end position="161"/>
    </location>
</feature>
<dbReference type="Proteomes" id="UP000304912">
    <property type="component" value="Chromosome"/>
</dbReference>
<keyword evidence="3" id="KW-1185">Reference proteome</keyword>
<name>A0A5B7YGD3_9ALTE</name>
<dbReference type="KEGG" id="salk:FBQ74_14730"/>
<keyword evidence="1" id="KW-1133">Transmembrane helix</keyword>
<protein>
    <recommendedName>
        <fullName evidence="4">HTH araC/xylS-type domain-containing protein</fullName>
    </recommendedName>
</protein>
<feature type="transmembrane region" description="Helical" evidence="1">
    <location>
        <begin position="96"/>
        <end position="119"/>
    </location>
</feature>
<evidence type="ECO:0000313" key="3">
    <source>
        <dbReference type="Proteomes" id="UP000304912"/>
    </source>
</evidence>
<feature type="transmembrane region" description="Helical" evidence="1">
    <location>
        <begin position="182"/>
        <end position="206"/>
    </location>
</feature>
<evidence type="ECO:0000313" key="2">
    <source>
        <dbReference type="EMBL" id="QCZ94644.1"/>
    </source>
</evidence>
<keyword evidence="1" id="KW-0472">Membrane</keyword>
<dbReference type="RefSeq" id="WP_139757381.1">
    <property type="nucleotide sequence ID" value="NZ_CP039852.1"/>
</dbReference>
<dbReference type="EMBL" id="CP039852">
    <property type="protein sequence ID" value="QCZ94644.1"/>
    <property type="molecule type" value="Genomic_DNA"/>
</dbReference>
<accession>A0A5B7YGD3</accession>
<evidence type="ECO:0008006" key="4">
    <source>
        <dbReference type="Google" id="ProtNLM"/>
    </source>
</evidence>
<organism evidence="2 3">
    <name type="scientific">Salinimonas iocasae</name>
    <dbReference type="NCBI Taxonomy" id="2572577"/>
    <lineage>
        <taxon>Bacteria</taxon>
        <taxon>Pseudomonadati</taxon>
        <taxon>Pseudomonadota</taxon>
        <taxon>Gammaproteobacteria</taxon>
        <taxon>Alteromonadales</taxon>
        <taxon>Alteromonadaceae</taxon>
        <taxon>Alteromonas/Salinimonas group</taxon>
        <taxon>Salinimonas</taxon>
    </lineage>
</organism>
<feature type="transmembrane region" description="Helical" evidence="1">
    <location>
        <begin position="6"/>
        <end position="27"/>
    </location>
</feature>
<feature type="transmembrane region" description="Helical" evidence="1">
    <location>
        <begin position="64"/>
        <end position="84"/>
    </location>
</feature>
<evidence type="ECO:0000256" key="1">
    <source>
        <dbReference type="SAM" id="Phobius"/>
    </source>
</evidence>
<gene>
    <name evidence="2" type="ORF">FBQ74_14730</name>
</gene>
<reference evidence="2 3" key="1">
    <citation type="submission" date="2019-04" db="EMBL/GenBank/DDBJ databases">
        <title>Salinimonas iocasae sp. nov., a halophilic bacterium isolated from the outer tube casing of tubeworms in Okinawa Trough.</title>
        <authorList>
            <person name="Zhang H."/>
            <person name="Wang H."/>
            <person name="Li C."/>
        </authorList>
    </citation>
    <scope>NUCLEOTIDE SEQUENCE [LARGE SCALE GENOMIC DNA]</scope>
    <source>
        <strain evidence="2 3">KX18D6</strain>
    </source>
</reference>
<sequence length="333" mass="37271">MPEKHPWILYSIIVLGMMWLASVAIYLTRRNAIQSKVWLDIAMLVWPLCLLDEVIAMINGPLTLFYGATDWVPVLLMALYYRALKPVLVARLSRTRYLLWLPVLLCVLIQLPFAFSGIAEKHMIIETTPVGHPLDFWPVYASAMISGFAVLVISLLMTELVQKYHKHLPDQVVTPARYQLHWIAGALGTTVGLTMIGILLVTAVTFGFLHIVAWQTGLDLVVAAVMLALLYLLTVPQRTSPSVLDYHMMEDASAGQDDMRRAVSRAWRVVSRYPSASLSTLTIKEVAEQAQVDATTLALATRLLEKQSFSEFAMACQQTSDCERQGVKEDQPN</sequence>